<keyword evidence="2" id="KW-0328">Glycosyltransferase</keyword>
<protein>
    <submittedName>
        <fullName evidence="5">Glycosyltransferase family 2 protein</fullName>
    </submittedName>
</protein>
<evidence type="ECO:0000256" key="2">
    <source>
        <dbReference type="ARBA" id="ARBA00022676"/>
    </source>
</evidence>
<dbReference type="PANTHER" id="PTHR43179:SF12">
    <property type="entry name" value="GALACTOFURANOSYLTRANSFERASE GLFT2"/>
    <property type="match status" value="1"/>
</dbReference>
<dbReference type="InterPro" id="IPR029044">
    <property type="entry name" value="Nucleotide-diphossugar_trans"/>
</dbReference>
<reference evidence="5" key="1">
    <citation type="thesis" date="2020" institute="Technische Universitat Dresden" country="Dresden, Germany">
        <title>The Agarolytic System of Microbulbifer elongatus PORT2, Isolated from Batu Karas, Pangandaran West Java Indonesia.</title>
        <authorList>
            <person name="Anggraeni S.R."/>
        </authorList>
    </citation>
    <scope>NUCLEOTIDE SEQUENCE</scope>
    <source>
        <strain evidence="5">PORT2</strain>
    </source>
</reference>
<comment type="caution">
    <text evidence="5">The sequence shown here is derived from an EMBL/GenBank/DDBJ whole genome shotgun (WGS) entry which is preliminary data.</text>
</comment>
<evidence type="ECO:0000313" key="6">
    <source>
        <dbReference type="Proteomes" id="UP001205566"/>
    </source>
</evidence>
<evidence type="ECO:0000256" key="1">
    <source>
        <dbReference type="ARBA" id="ARBA00006739"/>
    </source>
</evidence>
<dbReference type="Gene3D" id="3.90.550.10">
    <property type="entry name" value="Spore Coat Polysaccharide Biosynthesis Protein SpsA, Chain A"/>
    <property type="match status" value="1"/>
</dbReference>
<sequence>MLNLKKKHRFSNKSSGGEAANGIEQVWVDVCGVLAERYLLVQGWAYHPGLENVDFRLMYLGDRPNEDVPDLKVADVHCIRTTRLDVNRQFGFRGETRLWGYSLLIEWPEGVDVNHEEMRLIVSAGDEQKVCDLKPFTALSGDSLFGHCATWRSEEKLALFNMLHGLLGDQVYELQGLRTVSDGEIRAQVNWHWDVILAVPGRGVFLSGWLLDGERELAAMVIRTGDGCYSQNLLGKSARYARSDVLEAFPGKAPANYKAGFYAWVPLPHLMERSGLEVILLTKQGAKISFPLQQTIAREDITFASQQVLVNFNVRSRDYREVMREHIGPALKALWQNRRRLLEEPQEEVLQFGGTIQNPRRSVIIPLYGRYDFLLHQLAQFNNDPDMAETELIYVLDDPRLYEEFIPFCYDTAQLFPVPFKVAYAGRNLGYAGANNFGARFATSDKLVLLNSDIIPSEPGWLSRIEEKSRGLEAVGVVAPKLVFEDGTIQHMGMSFSRSAEFGNLWLNEHPGKGKPEWLLGIQPIVEAPAVTGACMFISRSLYESVGGLDETYVLGDFEDSDLCLKLRKAGYRHYVLGDEKLYHLERQSQNLFENHDWKFKITLYNAWQHTERWGDLIEELVA</sequence>
<organism evidence="5 6">
    <name type="scientific">Microbulbifer elongatus</name>
    <dbReference type="NCBI Taxonomy" id="86173"/>
    <lineage>
        <taxon>Bacteria</taxon>
        <taxon>Pseudomonadati</taxon>
        <taxon>Pseudomonadota</taxon>
        <taxon>Gammaproteobacteria</taxon>
        <taxon>Cellvibrionales</taxon>
        <taxon>Microbulbiferaceae</taxon>
        <taxon>Microbulbifer</taxon>
    </lineage>
</organism>
<name>A0ABT1NWQ6_9GAMM</name>
<dbReference type="SUPFAM" id="SSF53448">
    <property type="entry name" value="Nucleotide-diphospho-sugar transferases"/>
    <property type="match status" value="1"/>
</dbReference>
<accession>A0ABT1NWQ6</accession>
<dbReference type="EMBL" id="JACASI010000011">
    <property type="protein sequence ID" value="MCQ3828325.1"/>
    <property type="molecule type" value="Genomic_DNA"/>
</dbReference>
<evidence type="ECO:0000256" key="3">
    <source>
        <dbReference type="ARBA" id="ARBA00022679"/>
    </source>
</evidence>
<dbReference type="InterPro" id="IPR001173">
    <property type="entry name" value="Glyco_trans_2-like"/>
</dbReference>
<keyword evidence="6" id="KW-1185">Reference proteome</keyword>
<dbReference type="RefSeq" id="WP_255873176.1">
    <property type="nucleotide sequence ID" value="NZ_JACASI010000011.1"/>
</dbReference>
<feature type="domain" description="Glycosyltransferase 2-like" evidence="4">
    <location>
        <begin position="362"/>
        <end position="488"/>
    </location>
</feature>
<dbReference type="PANTHER" id="PTHR43179">
    <property type="entry name" value="RHAMNOSYLTRANSFERASE WBBL"/>
    <property type="match status" value="1"/>
</dbReference>
<evidence type="ECO:0000259" key="4">
    <source>
        <dbReference type="Pfam" id="PF00535"/>
    </source>
</evidence>
<keyword evidence="3" id="KW-0808">Transferase</keyword>
<evidence type="ECO:0000313" key="5">
    <source>
        <dbReference type="EMBL" id="MCQ3828325.1"/>
    </source>
</evidence>
<comment type="similarity">
    <text evidence="1">Belongs to the glycosyltransferase 2 family.</text>
</comment>
<dbReference type="Pfam" id="PF00535">
    <property type="entry name" value="Glycos_transf_2"/>
    <property type="match status" value="1"/>
</dbReference>
<proteinExistence type="inferred from homology"/>
<gene>
    <name evidence="5" type="ORF">HXX02_02590</name>
</gene>
<dbReference type="Proteomes" id="UP001205566">
    <property type="component" value="Unassembled WGS sequence"/>
</dbReference>